<evidence type="ECO:0000256" key="3">
    <source>
        <dbReference type="ARBA" id="ARBA00023277"/>
    </source>
</evidence>
<dbReference type="GO" id="GO:0004553">
    <property type="term" value="F:hydrolase activity, hydrolyzing O-glycosyl compounds"/>
    <property type="evidence" value="ECO:0007669"/>
    <property type="project" value="InterPro"/>
</dbReference>
<evidence type="ECO:0000256" key="2">
    <source>
        <dbReference type="ARBA" id="ARBA00022801"/>
    </source>
</evidence>
<dbReference type="Pfam" id="PF14310">
    <property type="entry name" value="Fn3-like"/>
    <property type="match status" value="1"/>
</dbReference>
<keyword evidence="3" id="KW-0119">Carbohydrate metabolism</keyword>
<dbReference type="InterPro" id="IPR019800">
    <property type="entry name" value="Glyco_hydro_3_AS"/>
</dbReference>
<evidence type="ECO:0000256" key="4">
    <source>
        <dbReference type="RuleBase" id="RU361161"/>
    </source>
</evidence>
<evidence type="ECO:0000313" key="7">
    <source>
        <dbReference type="Proteomes" id="UP000277671"/>
    </source>
</evidence>
<keyword evidence="7" id="KW-1185">Reference proteome</keyword>
<dbReference type="RefSeq" id="WP_121156451.1">
    <property type="nucleotide sequence ID" value="NZ_RBKT01000001.1"/>
</dbReference>
<evidence type="ECO:0000313" key="6">
    <source>
        <dbReference type="EMBL" id="RKR87721.1"/>
    </source>
</evidence>
<gene>
    <name evidence="6" type="ORF">BDK92_2013</name>
</gene>
<dbReference type="SUPFAM" id="SSF52279">
    <property type="entry name" value="Beta-D-glucan exohydrolase, C-terminal domain"/>
    <property type="match status" value="1"/>
</dbReference>
<keyword evidence="2 4" id="KW-0378">Hydrolase</keyword>
<reference evidence="6 7" key="1">
    <citation type="submission" date="2018-10" db="EMBL/GenBank/DDBJ databases">
        <title>Sequencing the genomes of 1000 actinobacteria strains.</title>
        <authorList>
            <person name="Klenk H.-P."/>
        </authorList>
    </citation>
    <scope>NUCLEOTIDE SEQUENCE [LARGE SCALE GENOMIC DNA]</scope>
    <source>
        <strain evidence="6 7">DSM 45175</strain>
    </source>
</reference>
<dbReference type="Gene3D" id="2.60.40.10">
    <property type="entry name" value="Immunoglobulins"/>
    <property type="match status" value="1"/>
</dbReference>
<proteinExistence type="inferred from homology"/>
<dbReference type="InterPro" id="IPR050288">
    <property type="entry name" value="Cellulose_deg_GH3"/>
</dbReference>
<dbReference type="PANTHER" id="PTHR42715:SF10">
    <property type="entry name" value="BETA-GLUCOSIDASE"/>
    <property type="match status" value="1"/>
</dbReference>
<dbReference type="PANTHER" id="PTHR42715">
    <property type="entry name" value="BETA-GLUCOSIDASE"/>
    <property type="match status" value="1"/>
</dbReference>
<comment type="similarity">
    <text evidence="1 4">Belongs to the glycosyl hydrolase 3 family.</text>
</comment>
<dbReference type="InterPro" id="IPR017853">
    <property type="entry name" value="GH"/>
</dbReference>
<feature type="domain" description="Fibronectin type III-like" evidence="5">
    <location>
        <begin position="734"/>
        <end position="801"/>
    </location>
</feature>
<dbReference type="Gene3D" id="3.40.50.1700">
    <property type="entry name" value="Glycoside hydrolase family 3 C-terminal domain"/>
    <property type="match status" value="1"/>
</dbReference>
<organism evidence="6 7">
    <name type="scientific">Micromonospora pisi</name>
    <dbReference type="NCBI Taxonomy" id="589240"/>
    <lineage>
        <taxon>Bacteria</taxon>
        <taxon>Bacillati</taxon>
        <taxon>Actinomycetota</taxon>
        <taxon>Actinomycetes</taxon>
        <taxon>Micromonosporales</taxon>
        <taxon>Micromonosporaceae</taxon>
        <taxon>Micromonospora</taxon>
    </lineage>
</organism>
<keyword evidence="4" id="KW-0326">Glycosidase</keyword>
<dbReference type="AlphaFoldDB" id="A0A495JG26"/>
<accession>A0A495JG26</accession>
<dbReference type="InterPro" id="IPR036962">
    <property type="entry name" value="Glyco_hydro_3_N_sf"/>
</dbReference>
<dbReference type="InterPro" id="IPR013783">
    <property type="entry name" value="Ig-like_fold"/>
</dbReference>
<dbReference type="InterPro" id="IPR026891">
    <property type="entry name" value="Fn3-like"/>
</dbReference>
<dbReference type="Gene3D" id="2.60.120.260">
    <property type="entry name" value="Galactose-binding domain-like"/>
    <property type="match status" value="1"/>
</dbReference>
<dbReference type="PRINTS" id="PR00133">
    <property type="entry name" value="GLHYDRLASE3"/>
</dbReference>
<comment type="caution">
    <text evidence="6">The sequence shown here is derived from an EMBL/GenBank/DDBJ whole genome shotgun (WGS) entry which is preliminary data.</text>
</comment>
<name>A0A495JG26_9ACTN</name>
<dbReference type="Proteomes" id="UP000277671">
    <property type="component" value="Unassembled WGS sequence"/>
</dbReference>
<protein>
    <submittedName>
        <fullName evidence="6">Beta-glucosidase</fullName>
    </submittedName>
</protein>
<sequence length="813" mass="86250">MTAAATTSVAESAIERALGALDLESKVRLLSGQNWWTLPALPQIGLASLVMSDGPIGVRGIGWRPDDPSVALPSPTALAATWDPELARTAGRMLGQEARRKGVHVLLAPTVNLHRSPLGGRHFECYSEDPLLTGEIGAGYVTGVQEQGVGTTVKHFVANDSETDRFTVDVRVDDRTLHELYLAPFERIVAAGAWGVMAAYNGVNGFTMTEHSGLQHDLLKRDWGFDGFIVSDWTAARSAVGTANGGLDVVMPAHGDPWGADLVAAVRAGHVAEEVVDDKVRRVLRLAARVGLLDGVPPAVAPDDRPAPLHGPDVARDIASRSFVLARNADQVLPLDPAALRRVVVCGALADDARILGGGSAQVTPARVVSPLTGLTAALPDVEVTYAIGADPRPKLPAATGAQWSPIGATLRDADGETLYRAELGAATVRWMGDLPPGVDQTALTTIELTARCTPRLSGEHQLAINGFGVFTLTVAGTEIFDGPVFDEDQDFTVAFLSPSERRFPITLAEGEPVEVVLTQRVPEGMTGYVGFSLGHLEPAADPDTLLDAAVRAAADADIAVVVVGTTEEVESEGFDRTTLALPGRQDELVARVAAANPRTVVVVNSGSPVLMPWADQVAAILLTWFPGQEAGAALADVLLGVTEPGGRLPTTWPRHVEDVPVLSTTPTDGTLTYDEGVFIGYRGWRTEPLFPFGHGLGYTTWAYESLRIEPAEDAGAPVAVVELRNTGTRPGREVVQLYVGPTEPDPERPTRQLAGFTTVTASPGETITVRVPLAARATRIWADRWRTVPGRYTVQAARGVADVRLTATFDVV</sequence>
<dbReference type="SUPFAM" id="SSF51445">
    <property type="entry name" value="(Trans)glycosidases"/>
    <property type="match status" value="1"/>
</dbReference>
<dbReference type="InterPro" id="IPR001764">
    <property type="entry name" value="Glyco_hydro_3_N"/>
</dbReference>
<dbReference type="PROSITE" id="PS00775">
    <property type="entry name" value="GLYCOSYL_HYDROL_F3"/>
    <property type="match status" value="1"/>
</dbReference>
<dbReference type="InterPro" id="IPR036881">
    <property type="entry name" value="Glyco_hydro_3_C_sf"/>
</dbReference>
<dbReference type="InterPro" id="IPR002772">
    <property type="entry name" value="Glyco_hydro_3_C"/>
</dbReference>
<dbReference type="EMBL" id="RBKT01000001">
    <property type="protein sequence ID" value="RKR87721.1"/>
    <property type="molecule type" value="Genomic_DNA"/>
</dbReference>
<dbReference type="GO" id="GO:0005975">
    <property type="term" value="P:carbohydrate metabolic process"/>
    <property type="evidence" value="ECO:0007669"/>
    <property type="project" value="InterPro"/>
</dbReference>
<dbReference type="SMART" id="SM01217">
    <property type="entry name" value="Fn3_like"/>
    <property type="match status" value="1"/>
</dbReference>
<evidence type="ECO:0000259" key="5">
    <source>
        <dbReference type="SMART" id="SM01217"/>
    </source>
</evidence>
<dbReference type="Gene3D" id="3.20.20.300">
    <property type="entry name" value="Glycoside hydrolase, family 3, N-terminal domain"/>
    <property type="match status" value="1"/>
</dbReference>
<dbReference type="Pfam" id="PF00933">
    <property type="entry name" value="Glyco_hydro_3"/>
    <property type="match status" value="1"/>
</dbReference>
<evidence type="ECO:0000256" key="1">
    <source>
        <dbReference type="ARBA" id="ARBA00005336"/>
    </source>
</evidence>
<dbReference type="Pfam" id="PF01915">
    <property type="entry name" value="Glyco_hydro_3_C"/>
    <property type="match status" value="1"/>
</dbReference>
<dbReference type="OrthoDB" id="3304319at2"/>